<keyword evidence="3 5" id="KW-0378">Hydrolase</keyword>
<feature type="domain" description="AB hydrolase-1" evidence="4">
    <location>
        <begin position="74"/>
        <end position="311"/>
    </location>
</feature>
<dbReference type="InterPro" id="IPR029058">
    <property type="entry name" value="AB_hydrolase_fold"/>
</dbReference>
<name>A0ABS8KP24_9HYPH</name>
<keyword evidence="2" id="KW-0719">Serine esterase</keyword>
<protein>
    <submittedName>
        <fullName evidence="5">Alpha/beta fold hydrolase</fullName>
    </submittedName>
</protein>
<reference evidence="5 6" key="1">
    <citation type="submission" date="2021-11" db="EMBL/GenBank/DDBJ databases">
        <authorList>
            <person name="Lee D.-H."/>
            <person name="Kim S.-B."/>
        </authorList>
    </citation>
    <scope>NUCLEOTIDE SEQUENCE [LARGE SCALE GENOMIC DNA]</scope>
    <source>
        <strain evidence="5 6">KCTC 52223</strain>
    </source>
</reference>
<evidence type="ECO:0000313" key="5">
    <source>
        <dbReference type="EMBL" id="MCC8427826.1"/>
    </source>
</evidence>
<evidence type="ECO:0000256" key="1">
    <source>
        <dbReference type="ARBA" id="ARBA00010884"/>
    </source>
</evidence>
<dbReference type="SUPFAM" id="SSF53474">
    <property type="entry name" value="alpha/beta-Hydrolases"/>
    <property type="match status" value="1"/>
</dbReference>
<evidence type="ECO:0000313" key="6">
    <source>
        <dbReference type="Proteomes" id="UP001198862"/>
    </source>
</evidence>
<dbReference type="InterPro" id="IPR050960">
    <property type="entry name" value="AB_hydrolase_4_sf"/>
</dbReference>
<evidence type="ECO:0000259" key="4">
    <source>
        <dbReference type="Pfam" id="PF00561"/>
    </source>
</evidence>
<organism evidence="5 6">
    <name type="scientific">Reyranella aquatilis</name>
    <dbReference type="NCBI Taxonomy" id="2035356"/>
    <lineage>
        <taxon>Bacteria</taxon>
        <taxon>Pseudomonadati</taxon>
        <taxon>Pseudomonadota</taxon>
        <taxon>Alphaproteobacteria</taxon>
        <taxon>Hyphomicrobiales</taxon>
        <taxon>Reyranellaceae</taxon>
        <taxon>Reyranella</taxon>
    </lineage>
</organism>
<dbReference type="Pfam" id="PF00561">
    <property type="entry name" value="Abhydrolase_1"/>
    <property type="match status" value="1"/>
</dbReference>
<dbReference type="PANTHER" id="PTHR10794:SF94">
    <property type="entry name" value="ESTERASE YHET-RELATED"/>
    <property type="match status" value="1"/>
</dbReference>
<accession>A0ABS8KP24</accession>
<dbReference type="InterPro" id="IPR000952">
    <property type="entry name" value="AB_hydrolase_4_CS"/>
</dbReference>
<dbReference type="PROSITE" id="PS01133">
    <property type="entry name" value="UPF0017"/>
    <property type="match status" value="1"/>
</dbReference>
<dbReference type="PRINTS" id="PR00111">
    <property type="entry name" value="ABHYDROLASE"/>
</dbReference>
<evidence type="ECO:0000256" key="3">
    <source>
        <dbReference type="ARBA" id="ARBA00022801"/>
    </source>
</evidence>
<dbReference type="InterPro" id="IPR012020">
    <property type="entry name" value="ABHD4"/>
</dbReference>
<sequence length="336" mass="37634">MPPSIDSLDLPPFKPRFPWWGADLQTIAIRLTSARVCDLAPHTSERMAFPMADRTGDILLGMLDRPAQPVAGRPLVLLIHGLTGSENSAYMLNAARYLLDGGYSVLRLNLRGCGPSRPYCREHYHVGRTADFRRILDQLPEDLSESGVVAIGYSLGGAMLLKYLGEEGSFSPLLGAATICAPIDLARTCRHMMRARNWLYHTYLLNDMKAEALAPGALTTPEEREIIKSARSVWEYDDRFISPRYGFRGAEDYYDLCSPLTFMPEIRVPTMVIASCDDPWIPVEYYREFNWADNPSLVPLMPPAGGHIGFHAHDSARPWCDLAVEKFIDRLATMKA</sequence>
<dbReference type="PANTHER" id="PTHR10794">
    <property type="entry name" value="ABHYDROLASE DOMAIN-CONTAINING PROTEIN"/>
    <property type="match status" value="1"/>
</dbReference>
<dbReference type="Gene3D" id="3.40.50.1820">
    <property type="entry name" value="alpha/beta hydrolase"/>
    <property type="match status" value="1"/>
</dbReference>
<dbReference type="EMBL" id="JAJISD010000001">
    <property type="protein sequence ID" value="MCC8427826.1"/>
    <property type="molecule type" value="Genomic_DNA"/>
</dbReference>
<keyword evidence="6" id="KW-1185">Reference proteome</keyword>
<dbReference type="Proteomes" id="UP001198862">
    <property type="component" value="Unassembled WGS sequence"/>
</dbReference>
<dbReference type="RefSeq" id="WP_230549041.1">
    <property type="nucleotide sequence ID" value="NZ_JAJISD010000001.1"/>
</dbReference>
<dbReference type="PIRSF" id="PIRSF005211">
    <property type="entry name" value="Ab_hydro_YheT"/>
    <property type="match status" value="1"/>
</dbReference>
<evidence type="ECO:0000256" key="2">
    <source>
        <dbReference type="ARBA" id="ARBA00022487"/>
    </source>
</evidence>
<dbReference type="GO" id="GO:0016787">
    <property type="term" value="F:hydrolase activity"/>
    <property type="evidence" value="ECO:0007669"/>
    <property type="project" value="UniProtKB-KW"/>
</dbReference>
<comment type="caution">
    <text evidence="5">The sequence shown here is derived from an EMBL/GenBank/DDBJ whole genome shotgun (WGS) entry which is preliminary data.</text>
</comment>
<proteinExistence type="inferred from homology"/>
<comment type="similarity">
    <text evidence="1">Belongs to the AB hydrolase superfamily. AB hydrolase 4 family.</text>
</comment>
<gene>
    <name evidence="5" type="ORF">LJ725_02540</name>
</gene>
<dbReference type="InterPro" id="IPR000073">
    <property type="entry name" value="AB_hydrolase_1"/>
</dbReference>